<feature type="chain" id="PRO_5040286779" evidence="1">
    <location>
        <begin position="26"/>
        <end position="112"/>
    </location>
</feature>
<organism evidence="2 3">
    <name type="scientific">Devosia ureilytica</name>
    <dbReference type="NCBI Taxonomy" id="2952754"/>
    <lineage>
        <taxon>Bacteria</taxon>
        <taxon>Pseudomonadati</taxon>
        <taxon>Pseudomonadota</taxon>
        <taxon>Alphaproteobacteria</taxon>
        <taxon>Hyphomicrobiales</taxon>
        <taxon>Devosiaceae</taxon>
        <taxon>Devosia</taxon>
    </lineage>
</organism>
<comment type="caution">
    <text evidence="2">The sequence shown here is derived from an EMBL/GenBank/DDBJ whole genome shotgun (WGS) entry which is preliminary data.</text>
</comment>
<feature type="signal peptide" evidence="1">
    <location>
        <begin position="1"/>
        <end position="25"/>
    </location>
</feature>
<dbReference type="EMBL" id="JAMWDU010000002">
    <property type="protein sequence ID" value="MCP8886475.1"/>
    <property type="molecule type" value="Genomic_DNA"/>
</dbReference>
<protein>
    <submittedName>
        <fullName evidence="2">Uncharacterized protein</fullName>
    </submittedName>
</protein>
<name>A0A9Q4AML7_9HYPH</name>
<sequence>MHRLAVIIAIVFGFAALGGATTAHAHRYVSTPIVVLNHVDAQNQAIPVVVQIQRGQIDLGAGIVMPCGSHNAIGVTVARLPMAPDCAAPEPALQPVLSPHPGARLLRPPITA</sequence>
<keyword evidence="1" id="KW-0732">Signal</keyword>
<proteinExistence type="predicted"/>
<accession>A0A9Q4AML7</accession>
<keyword evidence="3" id="KW-1185">Reference proteome</keyword>
<reference evidence="2" key="1">
    <citation type="submission" date="2022-06" db="EMBL/GenBank/DDBJ databases">
        <title>Devosia sp. XJ19-45 genome assembly.</title>
        <authorList>
            <person name="Li B."/>
            <person name="Cai M."/>
            <person name="Nie G."/>
            <person name="Li W."/>
        </authorList>
    </citation>
    <scope>NUCLEOTIDE SEQUENCE</scope>
    <source>
        <strain evidence="2">XJ19-45</strain>
    </source>
</reference>
<dbReference type="AlphaFoldDB" id="A0A9Q4AML7"/>
<dbReference type="RefSeq" id="WP_254673834.1">
    <property type="nucleotide sequence ID" value="NZ_JAMWDU010000002.1"/>
</dbReference>
<dbReference type="Proteomes" id="UP001060275">
    <property type="component" value="Unassembled WGS sequence"/>
</dbReference>
<evidence type="ECO:0000256" key="1">
    <source>
        <dbReference type="SAM" id="SignalP"/>
    </source>
</evidence>
<evidence type="ECO:0000313" key="2">
    <source>
        <dbReference type="EMBL" id="MCP8886475.1"/>
    </source>
</evidence>
<evidence type="ECO:0000313" key="3">
    <source>
        <dbReference type="Proteomes" id="UP001060275"/>
    </source>
</evidence>
<gene>
    <name evidence="2" type="ORF">NF348_05110</name>
</gene>